<proteinExistence type="predicted"/>
<feature type="compositionally biased region" description="Basic and acidic residues" evidence="1">
    <location>
        <begin position="127"/>
        <end position="136"/>
    </location>
</feature>
<evidence type="ECO:0000313" key="3">
    <source>
        <dbReference type="Proteomes" id="UP000695562"/>
    </source>
</evidence>
<organism evidence="2 3">
    <name type="scientific">Polysphondylium violaceum</name>
    <dbReference type="NCBI Taxonomy" id="133409"/>
    <lineage>
        <taxon>Eukaryota</taxon>
        <taxon>Amoebozoa</taxon>
        <taxon>Evosea</taxon>
        <taxon>Eumycetozoa</taxon>
        <taxon>Dictyostelia</taxon>
        <taxon>Dictyosteliales</taxon>
        <taxon>Dictyosteliaceae</taxon>
        <taxon>Polysphondylium</taxon>
    </lineage>
</organism>
<keyword evidence="3" id="KW-1185">Reference proteome</keyword>
<dbReference type="OrthoDB" id="18455at2759"/>
<accession>A0A8J4V7S0</accession>
<comment type="caution">
    <text evidence="2">The sequence shown here is derived from an EMBL/GenBank/DDBJ whole genome shotgun (WGS) entry which is preliminary data.</text>
</comment>
<feature type="region of interest" description="Disordered" evidence="1">
    <location>
        <begin position="46"/>
        <end position="67"/>
    </location>
</feature>
<protein>
    <submittedName>
        <fullName evidence="2">Uncharacterized protein</fullName>
    </submittedName>
</protein>
<feature type="compositionally biased region" description="Basic residues" evidence="1">
    <location>
        <begin position="57"/>
        <end position="67"/>
    </location>
</feature>
<reference evidence="2" key="1">
    <citation type="submission" date="2020-01" db="EMBL/GenBank/DDBJ databases">
        <title>Development of genomics and gene disruption for Polysphondylium violaceum indicates a role for the polyketide synthase stlB in stalk morphogenesis.</title>
        <authorList>
            <person name="Narita B."/>
            <person name="Kawabe Y."/>
            <person name="Kin K."/>
            <person name="Saito T."/>
            <person name="Gibbs R."/>
            <person name="Kuspa A."/>
            <person name="Muzny D."/>
            <person name="Queller D."/>
            <person name="Richards S."/>
            <person name="Strassman J."/>
            <person name="Sucgang R."/>
            <person name="Worley K."/>
            <person name="Schaap P."/>
        </authorList>
    </citation>
    <scope>NUCLEOTIDE SEQUENCE</scope>
    <source>
        <strain evidence="2">QSvi11</strain>
    </source>
</reference>
<feature type="compositionally biased region" description="Basic and acidic residues" evidence="1">
    <location>
        <begin position="46"/>
        <end position="56"/>
    </location>
</feature>
<feature type="region of interest" description="Disordered" evidence="1">
    <location>
        <begin position="158"/>
        <end position="180"/>
    </location>
</feature>
<evidence type="ECO:0000256" key="1">
    <source>
        <dbReference type="SAM" id="MobiDB-lite"/>
    </source>
</evidence>
<gene>
    <name evidence="2" type="ORF">CYY_001596</name>
</gene>
<sequence length="180" mass="21225">MQGLIKGISKSFSTLSIQKSSLTTGIRNYSLVIESVEFPKHILESEHKKEGKEPTRARKLRVKRDHQRRQTFITLKQQKPITDWRLAPPAHLPAYDASKVAPKVNYKARVDEFEDTPNGWKQRRHQKLLDKHQQDKKTLKEIKEKRKENYDQFMTKERQRKQAFQDKMAARVNDSTTVDN</sequence>
<dbReference type="EMBL" id="AJWJ01000039">
    <property type="protein sequence ID" value="KAF2077087.1"/>
    <property type="molecule type" value="Genomic_DNA"/>
</dbReference>
<dbReference type="Proteomes" id="UP000695562">
    <property type="component" value="Unassembled WGS sequence"/>
</dbReference>
<name>A0A8J4V7S0_9MYCE</name>
<evidence type="ECO:0000313" key="2">
    <source>
        <dbReference type="EMBL" id="KAF2077087.1"/>
    </source>
</evidence>
<dbReference type="AlphaFoldDB" id="A0A8J4V7S0"/>
<feature type="region of interest" description="Disordered" evidence="1">
    <location>
        <begin position="116"/>
        <end position="136"/>
    </location>
</feature>